<evidence type="ECO:0000313" key="14">
    <source>
        <dbReference type="Proteomes" id="UP001557470"/>
    </source>
</evidence>
<dbReference type="InterPro" id="IPR034464">
    <property type="entry name" value="PAR10_RRM1_2"/>
</dbReference>
<dbReference type="Proteomes" id="UP001557470">
    <property type="component" value="Unassembled WGS sequence"/>
</dbReference>
<dbReference type="Pfam" id="PF00644">
    <property type="entry name" value="PARP"/>
    <property type="match status" value="1"/>
</dbReference>
<evidence type="ECO:0000256" key="2">
    <source>
        <dbReference type="ARBA" id="ARBA00022676"/>
    </source>
</evidence>
<comment type="caution">
    <text evidence="13">The sequence shown here is derived from an EMBL/GenBank/DDBJ whole genome shotgun (WGS) entry which is preliminary data.</text>
</comment>
<sequence>MQFECFFKMSIESQEEQTLEVQGVPEEVEEELLWLYFENKRRSGGGSLVSVSRNGSQAILRFEEAEVAARVLSKAPHVLHGAELTVRKPARKDPRKLLLRGVNPSTSQELVELYVENMMGVDEGEYTLYSSHARDLILVHFHQDISRDFQELCTKISNKPLEGAQIVLEQIDQTDSIIVENLPANVSEDMLSLYLDNQRSGEVKDVTMMSEGVARVSFLEFDSVDRVLNQSLKLEKTQLTARPYFAFLHTEDSSSSPPISPVTSINGTLNSSTTNTQHMNSVGQSEAGSPAVSTTDNPLSTQLTASLPLVCQMSPPESMIAATVAQGIQELQLSPQPLSSHIPVPDPVKLTLFQLSPLPQSLQQTYSAFSIQIKEDGIHLAGPDHLVLEKLKNSVLEFLSGMAQTQLTFDLEKAQFLARQDVKDRLLQTLKDNGLPCMYSVSDCVAVVTSLSLSSSSKACDTLTDLLSNFSIPVDREYECMLYAHEWRSFLHTLGLCSAQVSERGGEINVITLKGMEEEKKAKIVEFLSTPIETEAIISMESGMLKYIQVHCHHLLADMNQVSIFPLDSPEACGLRIHGNAAACQMAEEVLREVVSSVVTRTITVNQPGVARFLIEEGEGASILREMQAKFQVYIDMEKVHWHPLETEDIFEAAWKMTSCHNFLKRASDGSLRVPSSALTDQNSNNISAPDRGLLEEAKRLFSTIDEPVDNGPSSLDNAPGVEEDLYTDREPTALRADVEVEDGAALPLQDGGGSHVNSVPALAASILEEEAQLSLAIQYSMETTNRSVVDEWEELQKALELSKEITVLDGAGALQTTSHTVAGSHLSQAACDSLQEAISSANTATIVVFAGYSSDLIRVDIALNKKVNLRQHEEKLVLQNVQSLSQYHRTCLDLIKRKHAVEVTIQGNKATISGFKDFVAGAMPDMKQLLKRISTTMSDDEILRTVQWVWHDPVVSGTKTPYPPDATVFIEKAWKMRQKTVDILLDNQPHIMNFEKMQEFNVASGKSVTISRKMLSSGESDIQDEDYSLLSSLPDTSRVTEDSDEFQDIVKAFYETIQEYHNKIKIIKVEKLTNRLLYNQYKLKKASMNQGVYASEVERTLYHGTSENSVKEICVHGFNRSFCGKNATVYGQGVYFAVNSALSVQNQYSPPNANGHKFVFVAKVLTGDFTQGSHSMKTTPLKESSDIPLRYDSVADKTDNPSLFVIFNDTQAYPEYLITCQKIQR</sequence>
<dbReference type="InterPro" id="IPR012677">
    <property type="entry name" value="Nucleotide-bd_a/b_plait_sf"/>
</dbReference>
<evidence type="ECO:0000259" key="10">
    <source>
        <dbReference type="PROSITE" id="PS50102"/>
    </source>
</evidence>
<evidence type="ECO:0000259" key="12">
    <source>
        <dbReference type="PROSITE" id="PS51059"/>
    </source>
</evidence>
<organism evidence="13 14">
    <name type="scientific">Umbra pygmaea</name>
    <name type="common">Eastern mudminnow</name>
    <dbReference type="NCBI Taxonomy" id="75934"/>
    <lineage>
        <taxon>Eukaryota</taxon>
        <taxon>Metazoa</taxon>
        <taxon>Chordata</taxon>
        <taxon>Craniata</taxon>
        <taxon>Vertebrata</taxon>
        <taxon>Euteleostomi</taxon>
        <taxon>Actinopterygii</taxon>
        <taxon>Neopterygii</taxon>
        <taxon>Teleostei</taxon>
        <taxon>Protacanthopterygii</taxon>
        <taxon>Esociformes</taxon>
        <taxon>Umbridae</taxon>
        <taxon>Umbra</taxon>
    </lineage>
</organism>
<dbReference type="SMART" id="SM00726">
    <property type="entry name" value="UIM"/>
    <property type="match status" value="2"/>
</dbReference>
<dbReference type="PROSITE" id="PS50330">
    <property type="entry name" value="UIM"/>
    <property type="match status" value="1"/>
</dbReference>
<dbReference type="InterPro" id="IPR003903">
    <property type="entry name" value="UIM_dom"/>
</dbReference>
<dbReference type="GO" id="GO:0003950">
    <property type="term" value="F:NAD+ poly-ADP-ribosyltransferase activity"/>
    <property type="evidence" value="ECO:0007669"/>
    <property type="project" value="UniProtKB-UniRule"/>
</dbReference>
<feature type="compositionally biased region" description="Polar residues" evidence="9">
    <location>
        <begin position="262"/>
        <end position="298"/>
    </location>
</feature>
<dbReference type="PANTHER" id="PTHR14453:SF94">
    <property type="entry name" value="PROTEIN MONO-ADP-RIBOSYLTRANSFERASE PARP10"/>
    <property type="match status" value="1"/>
</dbReference>
<evidence type="ECO:0000256" key="4">
    <source>
        <dbReference type="ARBA" id="ARBA00023027"/>
    </source>
</evidence>
<evidence type="ECO:0000256" key="3">
    <source>
        <dbReference type="ARBA" id="ARBA00022679"/>
    </source>
</evidence>
<evidence type="ECO:0000256" key="5">
    <source>
        <dbReference type="ARBA" id="ARBA00023242"/>
    </source>
</evidence>
<dbReference type="SMART" id="SM00360">
    <property type="entry name" value="RRM"/>
    <property type="match status" value="2"/>
</dbReference>
<dbReference type="Gene3D" id="3.90.228.10">
    <property type="match status" value="1"/>
</dbReference>
<dbReference type="SUPFAM" id="SSF54928">
    <property type="entry name" value="RNA-binding domain, RBD"/>
    <property type="match status" value="1"/>
</dbReference>
<evidence type="ECO:0000256" key="1">
    <source>
        <dbReference type="ARBA" id="ARBA00004123"/>
    </source>
</evidence>
<dbReference type="Gene3D" id="3.30.720.50">
    <property type="match status" value="1"/>
</dbReference>
<evidence type="ECO:0000256" key="7">
    <source>
        <dbReference type="PROSITE-ProRule" id="PRU00176"/>
    </source>
</evidence>
<dbReference type="CDD" id="cd01439">
    <property type="entry name" value="TCCD_inducible_PARP_like"/>
    <property type="match status" value="1"/>
</dbReference>
<dbReference type="FunFam" id="3.90.228.10:FF:000008">
    <property type="entry name" value="Poly [ADP-ribose] polymerase"/>
    <property type="match status" value="1"/>
</dbReference>
<dbReference type="PROSITE" id="PS50918">
    <property type="entry name" value="WWE"/>
    <property type="match status" value="1"/>
</dbReference>
<keyword evidence="4 8" id="KW-0520">NAD</keyword>
<dbReference type="InterPro" id="IPR035979">
    <property type="entry name" value="RBD_domain_sf"/>
</dbReference>
<comment type="subcellular location">
    <subcellularLocation>
        <location evidence="1">Nucleus</location>
    </subcellularLocation>
</comment>
<dbReference type="SUPFAM" id="SSF56399">
    <property type="entry name" value="ADP-ribosylation"/>
    <property type="match status" value="1"/>
</dbReference>
<dbReference type="Pfam" id="PF23085">
    <property type="entry name" value="RRM_PARP14_3"/>
    <property type="match status" value="2"/>
</dbReference>
<keyword evidence="14" id="KW-1185">Reference proteome</keyword>
<keyword evidence="2 8" id="KW-0328">Glycosyltransferase</keyword>
<evidence type="ECO:0000256" key="8">
    <source>
        <dbReference type="RuleBase" id="RU362114"/>
    </source>
</evidence>
<evidence type="ECO:0000313" key="13">
    <source>
        <dbReference type="EMBL" id="KAL0962201.1"/>
    </source>
</evidence>
<feature type="domain" description="PARP catalytic" evidence="12">
    <location>
        <begin position="1022"/>
        <end position="1226"/>
    </location>
</feature>
<keyword evidence="5" id="KW-0539">Nucleus</keyword>
<dbReference type="InterPro" id="IPR004170">
    <property type="entry name" value="WWE_dom"/>
</dbReference>
<keyword evidence="3 8" id="KW-0808">Transferase</keyword>
<dbReference type="PROSITE" id="PS50102">
    <property type="entry name" value="RRM"/>
    <property type="match status" value="1"/>
</dbReference>
<feature type="domain" description="WWE" evidence="11">
    <location>
        <begin position="935"/>
        <end position="1013"/>
    </location>
</feature>
<dbReference type="EC" id="2.4.2.-" evidence="8"/>
<comment type="similarity">
    <text evidence="6">Belongs to the ARTD/PARP family.</text>
</comment>
<dbReference type="PANTHER" id="PTHR14453">
    <property type="entry name" value="PARP/ZINC FINGER CCCH TYPE DOMAIN CONTAINING PROTEIN"/>
    <property type="match status" value="1"/>
</dbReference>
<dbReference type="Pfam" id="PF02825">
    <property type="entry name" value="WWE"/>
    <property type="match status" value="1"/>
</dbReference>
<dbReference type="CDD" id="cd12547">
    <property type="entry name" value="RRM1_2_PAR10"/>
    <property type="match status" value="1"/>
</dbReference>
<protein>
    <recommendedName>
        <fullName evidence="8">Poly [ADP-ribose] polymerase</fullName>
        <shortName evidence="8">PARP</shortName>
        <ecNumber evidence="8">2.4.2.-</ecNumber>
    </recommendedName>
</protein>
<evidence type="ECO:0000256" key="9">
    <source>
        <dbReference type="SAM" id="MobiDB-lite"/>
    </source>
</evidence>
<feature type="domain" description="RRM" evidence="10">
    <location>
        <begin position="175"/>
        <end position="243"/>
    </location>
</feature>
<dbReference type="AlphaFoldDB" id="A0ABD0WAM2"/>
<dbReference type="InterPro" id="IPR037197">
    <property type="entry name" value="WWE_dom_sf"/>
</dbReference>
<gene>
    <name evidence="13" type="ORF">UPYG_G00337040</name>
</gene>
<proteinExistence type="inferred from homology"/>
<dbReference type="SUPFAM" id="SSF117839">
    <property type="entry name" value="WWE domain"/>
    <property type="match status" value="1"/>
</dbReference>
<evidence type="ECO:0000256" key="6">
    <source>
        <dbReference type="ARBA" id="ARBA00024347"/>
    </source>
</evidence>
<accession>A0ABD0WAM2</accession>
<keyword evidence="7" id="KW-0694">RNA-binding</keyword>
<evidence type="ECO:0000259" key="11">
    <source>
        <dbReference type="PROSITE" id="PS50918"/>
    </source>
</evidence>
<dbReference type="InterPro" id="IPR000504">
    <property type="entry name" value="RRM_dom"/>
</dbReference>
<dbReference type="EMBL" id="JAGEUA010000011">
    <property type="protein sequence ID" value="KAL0962201.1"/>
    <property type="molecule type" value="Genomic_DNA"/>
</dbReference>
<name>A0ABD0WAM2_UMBPY</name>
<dbReference type="Gene3D" id="3.30.70.330">
    <property type="match status" value="2"/>
</dbReference>
<feature type="region of interest" description="Disordered" evidence="9">
    <location>
        <begin position="250"/>
        <end position="298"/>
    </location>
</feature>
<dbReference type="InterPro" id="IPR052056">
    <property type="entry name" value="Mono-ARTD/PARP"/>
</dbReference>
<dbReference type="GO" id="GO:0005634">
    <property type="term" value="C:nucleus"/>
    <property type="evidence" value="ECO:0007669"/>
    <property type="project" value="UniProtKB-SubCell"/>
</dbReference>
<reference evidence="13 14" key="1">
    <citation type="submission" date="2024-06" db="EMBL/GenBank/DDBJ databases">
        <authorList>
            <person name="Pan Q."/>
            <person name="Wen M."/>
            <person name="Jouanno E."/>
            <person name="Zahm M."/>
            <person name="Klopp C."/>
            <person name="Cabau C."/>
            <person name="Louis A."/>
            <person name="Berthelot C."/>
            <person name="Parey E."/>
            <person name="Roest Crollius H."/>
            <person name="Montfort J."/>
            <person name="Robinson-Rechavi M."/>
            <person name="Bouchez O."/>
            <person name="Lampietro C."/>
            <person name="Lopez Roques C."/>
            <person name="Donnadieu C."/>
            <person name="Postlethwait J."/>
            <person name="Bobe J."/>
            <person name="Verreycken H."/>
            <person name="Guiguen Y."/>
        </authorList>
    </citation>
    <scope>NUCLEOTIDE SEQUENCE [LARGE SCALE GENOMIC DNA]</scope>
    <source>
        <strain evidence="13">Up_M1</strain>
        <tissue evidence="13">Testis</tissue>
    </source>
</reference>
<dbReference type="PROSITE" id="PS51059">
    <property type="entry name" value="PARP_CATALYTIC"/>
    <property type="match status" value="1"/>
</dbReference>
<dbReference type="GO" id="GO:0003723">
    <property type="term" value="F:RNA binding"/>
    <property type="evidence" value="ECO:0007669"/>
    <property type="project" value="UniProtKB-UniRule"/>
</dbReference>
<dbReference type="InterPro" id="IPR012317">
    <property type="entry name" value="Poly(ADP-ribose)pol_cat_dom"/>
</dbReference>